<protein>
    <submittedName>
        <fullName evidence="3">Uncharacterized protein LOC110979597</fullName>
    </submittedName>
</protein>
<feature type="region of interest" description="Disordered" evidence="1">
    <location>
        <begin position="145"/>
        <end position="186"/>
    </location>
</feature>
<evidence type="ECO:0000256" key="1">
    <source>
        <dbReference type="SAM" id="MobiDB-lite"/>
    </source>
</evidence>
<keyword evidence="2" id="KW-1185">Reference proteome</keyword>
<dbReference type="Proteomes" id="UP000694845">
    <property type="component" value="Unplaced"/>
</dbReference>
<dbReference type="InterPro" id="IPR010994">
    <property type="entry name" value="RuvA_2-like"/>
</dbReference>
<dbReference type="Pfam" id="PF12836">
    <property type="entry name" value="HHH_3"/>
    <property type="match status" value="1"/>
</dbReference>
<feature type="compositionally biased region" description="Basic and acidic residues" evidence="1">
    <location>
        <begin position="482"/>
        <end position="496"/>
    </location>
</feature>
<dbReference type="GeneID" id="110979597"/>
<feature type="compositionally biased region" description="Polar residues" evidence="1">
    <location>
        <begin position="105"/>
        <end position="114"/>
    </location>
</feature>
<organism evidence="2 3">
    <name type="scientific">Acanthaster planci</name>
    <name type="common">Crown-of-thorns starfish</name>
    <dbReference type="NCBI Taxonomy" id="133434"/>
    <lineage>
        <taxon>Eukaryota</taxon>
        <taxon>Metazoa</taxon>
        <taxon>Echinodermata</taxon>
        <taxon>Eleutherozoa</taxon>
        <taxon>Asterozoa</taxon>
        <taxon>Asteroidea</taxon>
        <taxon>Valvatacea</taxon>
        <taxon>Valvatida</taxon>
        <taxon>Acanthasteridae</taxon>
        <taxon>Acanthaster</taxon>
    </lineage>
</organism>
<feature type="compositionally biased region" description="Polar residues" evidence="1">
    <location>
        <begin position="68"/>
        <end position="78"/>
    </location>
</feature>
<feature type="compositionally biased region" description="Basic residues" evidence="1">
    <location>
        <begin position="398"/>
        <end position="407"/>
    </location>
</feature>
<dbReference type="AlphaFoldDB" id="A0A8B7YF78"/>
<feature type="compositionally biased region" description="Low complexity" evidence="1">
    <location>
        <begin position="365"/>
        <end position="376"/>
    </location>
</feature>
<accession>A0A8B7YF78</accession>
<feature type="compositionally biased region" description="Basic residues" evidence="1">
    <location>
        <begin position="145"/>
        <end position="163"/>
    </location>
</feature>
<name>A0A8B7YF78_ACAPL</name>
<reference evidence="3" key="1">
    <citation type="submission" date="2025-08" db="UniProtKB">
        <authorList>
            <consortium name="RefSeq"/>
        </authorList>
    </citation>
    <scope>IDENTIFICATION</scope>
</reference>
<dbReference type="SUPFAM" id="SSF47781">
    <property type="entry name" value="RuvA domain 2-like"/>
    <property type="match status" value="1"/>
</dbReference>
<dbReference type="Gene3D" id="1.10.150.320">
    <property type="entry name" value="Photosystem II 12 kDa extrinsic protein"/>
    <property type="match status" value="1"/>
</dbReference>
<dbReference type="RefSeq" id="XP_022091247.1">
    <property type="nucleotide sequence ID" value="XM_022235555.1"/>
</dbReference>
<feature type="compositionally biased region" description="Polar residues" evidence="1">
    <location>
        <begin position="311"/>
        <end position="331"/>
    </location>
</feature>
<sequence>MRGGSGQDRLDLNRCTAARLSAVTGIAADTASRIIAYRRRKKRLASVRDVLDVRGVTEKDLEMLRQSTQVRRLTSPRSHQAKTDKSPVLKKSSRRTATKYVPSPKQRSTKSQQWKPKPATSKKGTQTLETGSSLETRVKISAFNRKKGKTLPIKRTKASKVSKKPPENANEVRKPEKGNQSFMINRQSSPTGLLLCREADRLKASEGLDYVGTYGSPRPLLTLSSQGVGVQQAKAQINNCAITVHLMERAPLMSPMVTVNIPSCVLAESAGVVAITEDKSSSHETPSRRLDEDTAAQSILANGLRQRNEPKQSSPAEIINKNDQSNSNNQRPENEGDEAGRVSPVKIFPGDQQEGYLAGSETDHSPSNFLPNLPSPVDHTPISLTVGNDSEIIGSRPTGRRKTRSSHKGTAEKVQLWLENSSCSSSYFNPEKTSVGLRNLFDGEPKSQLAEKSLIAGTGPLPTTTQADDESEMVVQSSLGKVRSECKRESERERDLLTPVAGGAAGGNDKSVQTPPCSCRSCRRKRRARKRSAEAAGQQFEHMGTKDNFFPKNQEELSTAWCSLL</sequence>
<feature type="compositionally biased region" description="Basic residues" evidence="1">
    <location>
        <begin position="521"/>
        <end position="530"/>
    </location>
</feature>
<proteinExistence type="predicted"/>
<feature type="region of interest" description="Disordered" evidence="1">
    <location>
        <begin position="68"/>
        <end position="133"/>
    </location>
</feature>
<evidence type="ECO:0000313" key="3">
    <source>
        <dbReference type="RefSeq" id="XP_022091247.1"/>
    </source>
</evidence>
<feature type="compositionally biased region" description="Basic and acidic residues" evidence="1">
    <location>
        <begin position="164"/>
        <end position="177"/>
    </location>
</feature>
<dbReference type="OrthoDB" id="10494544at2759"/>
<evidence type="ECO:0000313" key="2">
    <source>
        <dbReference type="Proteomes" id="UP000694845"/>
    </source>
</evidence>
<dbReference type="OMA" id="LMSPMVT"/>
<feature type="region of interest" description="Disordered" evidence="1">
    <location>
        <begin position="301"/>
        <end position="408"/>
    </location>
</feature>
<feature type="compositionally biased region" description="Polar residues" evidence="1">
    <location>
        <begin position="122"/>
        <end position="133"/>
    </location>
</feature>
<dbReference type="KEGG" id="aplc:110979597"/>
<feature type="region of interest" description="Disordered" evidence="1">
    <location>
        <begin position="477"/>
        <end position="551"/>
    </location>
</feature>
<gene>
    <name evidence="3" type="primary">LOC110979597</name>
</gene>